<reference evidence="1 2" key="1">
    <citation type="submission" date="2014-08" db="EMBL/GenBank/DDBJ databases">
        <title>Clostridium innocuum, an unnegligible vancomycin-resistant pathogen causing extra-intestinal infections.</title>
        <authorList>
            <person name="Feng Y."/>
            <person name="Chiu C.-H."/>
        </authorList>
    </citation>
    <scope>NUCLEOTIDE SEQUENCE [LARGE SCALE GENOMIC DNA]</scope>
    <source>
        <strain evidence="1 2">AN88</strain>
    </source>
</reference>
<gene>
    <name evidence="1" type="ORF">CIAN88_15310</name>
</gene>
<organism evidence="1 2">
    <name type="scientific">Clostridium innocuum</name>
    <dbReference type="NCBI Taxonomy" id="1522"/>
    <lineage>
        <taxon>Bacteria</taxon>
        <taxon>Bacillati</taxon>
        <taxon>Bacillota</taxon>
        <taxon>Clostridia</taxon>
        <taxon>Eubacteriales</taxon>
        <taxon>Clostridiaceae</taxon>
        <taxon>Clostridium</taxon>
    </lineage>
</organism>
<protein>
    <recommendedName>
        <fullName evidence="3">Minor capsid protein</fullName>
    </recommendedName>
</protein>
<name>A0A099I617_CLOIN</name>
<comment type="caution">
    <text evidence="1">The sequence shown here is derived from an EMBL/GenBank/DDBJ whole genome shotgun (WGS) entry which is preliminary data.</text>
</comment>
<dbReference type="InterPro" id="IPR021080">
    <property type="entry name" value="Minor_capsid_protein"/>
</dbReference>
<evidence type="ECO:0008006" key="3">
    <source>
        <dbReference type="Google" id="ProtNLM"/>
    </source>
</evidence>
<evidence type="ECO:0000313" key="1">
    <source>
        <dbReference type="EMBL" id="KGJ52313.1"/>
    </source>
</evidence>
<dbReference type="Proteomes" id="UP000030008">
    <property type="component" value="Unassembled WGS sequence"/>
</dbReference>
<dbReference type="RefSeq" id="WP_044906409.1">
    <property type="nucleotide sequence ID" value="NZ_JQIF01000072.1"/>
</dbReference>
<dbReference type="EMBL" id="JQIF01000072">
    <property type="protein sequence ID" value="KGJ52313.1"/>
    <property type="molecule type" value="Genomic_DNA"/>
</dbReference>
<accession>A0A099I617</accession>
<evidence type="ECO:0000313" key="2">
    <source>
        <dbReference type="Proteomes" id="UP000030008"/>
    </source>
</evidence>
<dbReference type="AlphaFoldDB" id="A0A099I617"/>
<dbReference type="Pfam" id="PF11114">
    <property type="entry name" value="Minor_capsid_2"/>
    <property type="match status" value="1"/>
</dbReference>
<sequence>MSVKVKVQFDVNKRMLKDRMKLTKCKKKLISQVIKDTTPYVPMQEGNLSQSAITNQSRYKDKVVWNGPYARFLYKGLVMVGIRSRRAWARLGEVKETTSKALKYGKTHPLAGPEWYIRSKSKNKGKWVKLTKGWFKHG</sequence>
<proteinExistence type="predicted"/>